<accession>A0A9X0QCJ0</accession>
<dbReference type="Proteomes" id="UP000535182">
    <property type="component" value="Unassembled WGS sequence"/>
</dbReference>
<comment type="caution">
    <text evidence="1">The sequence shown here is derived from an EMBL/GenBank/DDBJ whole genome shotgun (WGS) entry which is preliminary data.</text>
</comment>
<gene>
    <name evidence="1" type="ORF">HDF14_001612</name>
</gene>
<dbReference type="EMBL" id="JACHEB010000003">
    <property type="protein sequence ID" value="MBB5328006.1"/>
    <property type="molecule type" value="Genomic_DNA"/>
</dbReference>
<organism evidence="1 2">
    <name type="scientific">Tunturiibacter gelidiferens</name>
    <dbReference type="NCBI Taxonomy" id="3069689"/>
    <lineage>
        <taxon>Bacteria</taxon>
        <taxon>Pseudomonadati</taxon>
        <taxon>Acidobacteriota</taxon>
        <taxon>Terriglobia</taxon>
        <taxon>Terriglobales</taxon>
        <taxon>Acidobacteriaceae</taxon>
        <taxon>Tunturiibacter</taxon>
    </lineage>
</organism>
<dbReference type="RefSeq" id="WP_183975139.1">
    <property type="nucleotide sequence ID" value="NZ_JACHEB010000003.1"/>
</dbReference>
<reference evidence="1 2" key="1">
    <citation type="submission" date="2020-08" db="EMBL/GenBank/DDBJ databases">
        <title>Genomic Encyclopedia of Type Strains, Phase IV (KMG-V): Genome sequencing to study the core and pangenomes of soil and plant-associated prokaryotes.</title>
        <authorList>
            <person name="Whitman W."/>
        </authorList>
    </citation>
    <scope>NUCLEOTIDE SEQUENCE [LARGE SCALE GENOMIC DNA]</scope>
    <source>
        <strain evidence="1 2">X5P2</strain>
    </source>
</reference>
<dbReference type="AlphaFoldDB" id="A0A9X0QCJ0"/>
<proteinExistence type="predicted"/>
<sequence>MTGRVGGRLAGYVTAQGIAVLGVFRDPKKEEKAAGGKIAAAQPSCEKFNTVACIAWKQVKIL</sequence>
<protein>
    <submittedName>
        <fullName evidence="1">3-hydroxyisobutyrate dehydrogenase-like beta-hydroxyacid dehydrogenase</fullName>
    </submittedName>
</protein>
<evidence type="ECO:0000313" key="2">
    <source>
        <dbReference type="Proteomes" id="UP000535182"/>
    </source>
</evidence>
<keyword evidence="2" id="KW-1185">Reference proteome</keyword>
<evidence type="ECO:0000313" key="1">
    <source>
        <dbReference type="EMBL" id="MBB5328006.1"/>
    </source>
</evidence>
<name>A0A9X0QCJ0_9BACT</name>